<comment type="caution">
    <text evidence="10">The sequence shown here is derived from an EMBL/GenBank/DDBJ whole genome shotgun (WGS) entry which is preliminary data.</text>
</comment>
<name>A0ABT6N9C9_9FIRM</name>
<keyword evidence="6 8" id="KW-0560">Oxidoreductase</keyword>
<keyword evidence="11" id="KW-1185">Reference proteome</keyword>
<dbReference type="InterPro" id="IPR003953">
    <property type="entry name" value="FAD-dep_OxRdtase_2_FAD-bd"/>
</dbReference>
<dbReference type="NCBIfam" id="TIGR01813">
    <property type="entry name" value="flavo_cyto_c"/>
    <property type="match status" value="1"/>
</dbReference>
<evidence type="ECO:0000256" key="2">
    <source>
        <dbReference type="ARBA" id="ARBA00013137"/>
    </source>
</evidence>
<dbReference type="InterPro" id="IPR027477">
    <property type="entry name" value="Succ_DH/fumarate_Rdtase_cat_sf"/>
</dbReference>
<dbReference type="SUPFAM" id="SSF56425">
    <property type="entry name" value="Succinate dehydrogenase/fumarate reductase flavoprotein, catalytic domain"/>
    <property type="match status" value="1"/>
</dbReference>
<evidence type="ECO:0000256" key="5">
    <source>
        <dbReference type="ARBA" id="ARBA00022827"/>
    </source>
</evidence>
<dbReference type="Gene3D" id="3.90.700.10">
    <property type="entry name" value="Succinate dehydrogenase/fumarate reductase flavoprotein, catalytic domain"/>
    <property type="match status" value="1"/>
</dbReference>
<dbReference type="Gene3D" id="3.90.1010.20">
    <property type="match status" value="1"/>
</dbReference>
<dbReference type="InterPro" id="IPR050315">
    <property type="entry name" value="FAD-oxidoreductase_2"/>
</dbReference>
<evidence type="ECO:0000256" key="7">
    <source>
        <dbReference type="ARBA" id="ARBA00049922"/>
    </source>
</evidence>
<evidence type="ECO:0000313" key="11">
    <source>
        <dbReference type="Proteomes" id="UP001158045"/>
    </source>
</evidence>
<keyword evidence="5 8" id="KW-0274">FAD</keyword>
<dbReference type="PANTHER" id="PTHR43400:SF7">
    <property type="entry name" value="FAD-DEPENDENT OXIDOREDUCTASE 2 FAD BINDING DOMAIN-CONTAINING PROTEIN"/>
    <property type="match status" value="1"/>
</dbReference>
<dbReference type="PROSITE" id="PS51257">
    <property type="entry name" value="PROKAR_LIPOPROTEIN"/>
    <property type="match status" value="1"/>
</dbReference>
<organism evidence="10 11">
    <name type="scientific">Fusibacter bizertensis</name>
    <dbReference type="NCBI Taxonomy" id="1488331"/>
    <lineage>
        <taxon>Bacteria</taxon>
        <taxon>Bacillati</taxon>
        <taxon>Bacillota</taxon>
        <taxon>Clostridia</taxon>
        <taxon>Eubacteriales</taxon>
        <taxon>Eubacteriales Family XII. Incertae Sedis</taxon>
        <taxon>Fusibacter</taxon>
    </lineage>
</organism>
<dbReference type="Pfam" id="PF04205">
    <property type="entry name" value="FMN_bind"/>
    <property type="match status" value="1"/>
</dbReference>
<evidence type="ECO:0000256" key="4">
    <source>
        <dbReference type="ARBA" id="ARBA00022630"/>
    </source>
</evidence>
<protein>
    <recommendedName>
        <fullName evidence="3 8">Urocanate reductase</fullName>
        <ecNumber evidence="2 8">1.3.99.33</ecNumber>
    </recommendedName>
</protein>
<keyword evidence="4 8" id="KW-0285">Flavoprotein</keyword>
<dbReference type="SUPFAM" id="SSF51905">
    <property type="entry name" value="FAD/NAD(P)-binding domain"/>
    <property type="match status" value="1"/>
</dbReference>
<dbReference type="Gene3D" id="3.50.50.60">
    <property type="entry name" value="FAD/NAD(P)-binding domain"/>
    <property type="match status" value="1"/>
</dbReference>
<sequence>MRKGLIWVLILLMITVGTLAGCVKTKEVENEAIFTAGTYEGEGQGHAGVVKASVTVSETKIEKIDLVEFHESEFAVEPADQLVAKILKANSGEVDGIAGASLTSKGILEAVNAALAKAYLEGASTAATTEAAKEAVKLEDRTTDVVIIGAGGAGLTAAIEATQNGANVIVVEKMPMVGGNTKYATGGLNAAETSVQKEKGIDDTVEIFIEDTMKGGGNLNNPELVKVLAENSAGTVEWLMGLGADLTDIGRMGGASKDRTHRPTGGAPVGQHIVDVLYAQSQELGIEILLESTVVEILGDSSQVSGVTVETADGNYNINAKAVIVASGGFGANNDLVAQFDPALKGYGTTNHPGATGDVIEFAKNIDVAYVDMEQIQTHPTVMPSNNYMITEAVRGNGAILVNREAKRFVNELDTRAVVSDALLAQENASGYLFFDQSVRESLSAIEGYYKKGFLIEGATLEEIAGKLDIDAATLQITIDTYNGYVADETDPEFSRQSMARTLSVGPYYAVEVAPAVHHTMGGLMINTNGEVVNSSDAVIKGLYAAGEVTGGVHGNNRLGGNAMADITIFGRIAGKNAALSIK</sequence>
<dbReference type="EC" id="1.3.99.33" evidence="2 8"/>
<evidence type="ECO:0000313" key="10">
    <source>
        <dbReference type="EMBL" id="MDH8677004.1"/>
    </source>
</evidence>
<evidence type="ECO:0000259" key="9">
    <source>
        <dbReference type="SMART" id="SM00900"/>
    </source>
</evidence>
<dbReference type="PRINTS" id="PR00368">
    <property type="entry name" value="FADPNR"/>
</dbReference>
<dbReference type="InterPro" id="IPR010960">
    <property type="entry name" value="Flavocytochrome_c"/>
</dbReference>
<reference evidence="10 11" key="1">
    <citation type="submission" date="2023-04" db="EMBL/GenBank/DDBJ databases">
        <title>Fusibacter bizertensis strain WBS, isolated from littoral bottom sediments of the Arctic seas - biochemical and genomic analysis.</title>
        <authorList>
            <person name="Brioukhanov A.L."/>
        </authorList>
    </citation>
    <scope>NUCLEOTIDE SEQUENCE [LARGE SCALE GENOMIC DNA]</scope>
    <source>
        <strain evidence="10 11">WBS</strain>
    </source>
</reference>
<comment type="cofactor">
    <cofactor evidence="8">
        <name>FMN</name>
        <dbReference type="ChEBI" id="CHEBI:58210"/>
    </cofactor>
    <text evidence="8">Binds 1 or 2 FMN covalently per subunit.</text>
</comment>
<accession>A0ABT6N9C9</accession>
<evidence type="ECO:0000256" key="1">
    <source>
        <dbReference type="ARBA" id="ARBA00008040"/>
    </source>
</evidence>
<comment type="similarity">
    <text evidence="1 8">Belongs to the FAD-dependent oxidoreductase 2 family. FRD/SDH subfamily.</text>
</comment>
<evidence type="ECO:0000256" key="8">
    <source>
        <dbReference type="RuleBase" id="RU366062"/>
    </source>
</evidence>
<comment type="cofactor">
    <cofactor evidence="8">
        <name>FAD</name>
        <dbReference type="ChEBI" id="CHEBI:57692"/>
    </cofactor>
    <text evidence="8">Binds 1 FAD per subunit.</text>
</comment>
<evidence type="ECO:0000256" key="6">
    <source>
        <dbReference type="ARBA" id="ARBA00023002"/>
    </source>
</evidence>
<dbReference type="InterPro" id="IPR007329">
    <property type="entry name" value="FMN-bd"/>
</dbReference>
<dbReference type="SMART" id="SM00900">
    <property type="entry name" value="FMN_bind"/>
    <property type="match status" value="1"/>
</dbReference>
<dbReference type="Pfam" id="PF00890">
    <property type="entry name" value="FAD_binding_2"/>
    <property type="match status" value="1"/>
</dbReference>
<proteinExistence type="inferred from homology"/>
<dbReference type="InterPro" id="IPR036188">
    <property type="entry name" value="FAD/NAD-bd_sf"/>
</dbReference>
<dbReference type="Proteomes" id="UP001158045">
    <property type="component" value="Unassembled WGS sequence"/>
</dbReference>
<dbReference type="PANTHER" id="PTHR43400">
    <property type="entry name" value="FUMARATE REDUCTASE"/>
    <property type="match status" value="1"/>
</dbReference>
<evidence type="ECO:0000256" key="3">
    <source>
        <dbReference type="ARBA" id="ARBA00015872"/>
    </source>
</evidence>
<feature type="domain" description="FMN-binding" evidence="9">
    <location>
        <begin position="45"/>
        <end position="118"/>
    </location>
</feature>
<comment type="catalytic activity">
    <reaction evidence="7 8">
        <text>dihydrourocanate + A = urocanate + AH2</text>
        <dbReference type="Rhea" id="RHEA:36059"/>
        <dbReference type="ChEBI" id="CHEBI:13193"/>
        <dbReference type="ChEBI" id="CHEBI:17499"/>
        <dbReference type="ChEBI" id="CHEBI:27247"/>
        <dbReference type="ChEBI" id="CHEBI:72991"/>
        <dbReference type="EC" id="1.3.99.33"/>
    </reaction>
</comment>
<dbReference type="RefSeq" id="WP_281092803.1">
    <property type="nucleotide sequence ID" value="NZ_JARYZI010000001.1"/>
</dbReference>
<gene>
    <name evidence="10" type="ORF">QE109_02530</name>
</gene>
<dbReference type="EMBL" id="JARYZI010000001">
    <property type="protein sequence ID" value="MDH8677004.1"/>
    <property type="molecule type" value="Genomic_DNA"/>
</dbReference>